<gene>
    <name evidence="12" type="primary">apt</name>
    <name evidence="14" type="ORF">IAD46_05890</name>
</gene>
<keyword evidence="11 12" id="KW-0660">Purine salvage</keyword>
<accession>A0A9D1GSD6</accession>
<evidence type="ECO:0000256" key="4">
    <source>
        <dbReference type="ARBA" id="ARBA00004659"/>
    </source>
</evidence>
<protein>
    <recommendedName>
        <fullName evidence="7 12">Adenine phosphoribosyltransferase</fullName>
        <shortName evidence="12">APRT</shortName>
        <ecNumber evidence="7 12">2.4.2.7</ecNumber>
    </recommendedName>
</protein>
<organism evidence="14 15">
    <name type="scientific">Candidatus Pelethenecus faecipullorum</name>
    <dbReference type="NCBI Taxonomy" id="2840900"/>
    <lineage>
        <taxon>Bacteria</taxon>
        <taxon>Bacillati</taxon>
        <taxon>Mycoplasmatota</taxon>
        <taxon>Mollicutes</taxon>
        <taxon>Candidatus Pelethenecus</taxon>
    </lineage>
</organism>
<dbReference type="InterPro" id="IPR050054">
    <property type="entry name" value="UPRTase/APRTase"/>
</dbReference>
<comment type="subcellular location">
    <subcellularLocation>
        <location evidence="3 12">Cytoplasm</location>
    </subcellularLocation>
</comment>
<proteinExistence type="inferred from homology"/>
<dbReference type="NCBIfam" id="NF002633">
    <property type="entry name" value="PRK02304.1-2"/>
    <property type="match status" value="1"/>
</dbReference>
<dbReference type="InterPro" id="IPR000836">
    <property type="entry name" value="PRTase_dom"/>
</dbReference>
<reference evidence="14" key="1">
    <citation type="submission" date="2020-10" db="EMBL/GenBank/DDBJ databases">
        <authorList>
            <person name="Gilroy R."/>
        </authorList>
    </citation>
    <scope>NUCLEOTIDE SEQUENCE</scope>
    <source>
        <strain evidence="14">ChiW17-6978</strain>
    </source>
</reference>
<dbReference type="Gene3D" id="3.40.50.2020">
    <property type="match status" value="1"/>
</dbReference>
<dbReference type="PANTHER" id="PTHR32315:SF3">
    <property type="entry name" value="ADENINE PHOSPHORIBOSYLTRANSFERASE"/>
    <property type="match status" value="1"/>
</dbReference>
<dbReference type="FunFam" id="3.40.50.2020:FF:000004">
    <property type="entry name" value="Adenine phosphoribosyltransferase"/>
    <property type="match status" value="1"/>
</dbReference>
<evidence type="ECO:0000256" key="7">
    <source>
        <dbReference type="ARBA" id="ARBA00011893"/>
    </source>
</evidence>
<comment type="caution">
    <text evidence="14">The sequence shown here is derived from an EMBL/GenBank/DDBJ whole genome shotgun (WGS) entry which is preliminary data.</text>
</comment>
<dbReference type="EC" id="2.4.2.7" evidence="7 12"/>
<keyword evidence="8 12" id="KW-0963">Cytoplasm</keyword>
<evidence type="ECO:0000256" key="3">
    <source>
        <dbReference type="ARBA" id="ARBA00004496"/>
    </source>
</evidence>
<evidence type="ECO:0000256" key="5">
    <source>
        <dbReference type="ARBA" id="ARBA00008391"/>
    </source>
</evidence>
<evidence type="ECO:0000313" key="14">
    <source>
        <dbReference type="EMBL" id="HIT50543.1"/>
    </source>
</evidence>
<name>A0A9D1GSD6_9MOLU</name>
<evidence type="ECO:0000259" key="13">
    <source>
        <dbReference type="Pfam" id="PF00156"/>
    </source>
</evidence>
<dbReference type="HAMAP" id="MF_00004">
    <property type="entry name" value="Aden_phosphoribosyltr"/>
    <property type="match status" value="1"/>
</dbReference>
<evidence type="ECO:0000256" key="11">
    <source>
        <dbReference type="ARBA" id="ARBA00022726"/>
    </source>
</evidence>
<sequence>MNLKDYVATIMDYPKKGIVFRDITPLMGDGAAYRYACDKITAFAKEKQATMIVGPEARGFIFGCPVATNLKIGFAPIRKPGKLPRETIFEEYTLEYGTNTLCIHADALKKGDKVVIIDDLLATGGTVKATINLCERLGAEVVGVACLIELLDLKGRDLLKQYDVLSLMTY</sequence>
<dbReference type="GO" id="GO:0016208">
    <property type="term" value="F:AMP binding"/>
    <property type="evidence" value="ECO:0007669"/>
    <property type="project" value="TreeGrafter"/>
</dbReference>
<dbReference type="NCBIfam" id="TIGR01090">
    <property type="entry name" value="apt"/>
    <property type="match status" value="1"/>
</dbReference>
<keyword evidence="10 12" id="KW-0808">Transferase</keyword>
<dbReference type="AlphaFoldDB" id="A0A9D1GSD6"/>
<evidence type="ECO:0000256" key="12">
    <source>
        <dbReference type="HAMAP-Rule" id="MF_00004"/>
    </source>
</evidence>
<comment type="similarity">
    <text evidence="5 12">Belongs to the purine/pyrimidine phosphoribosyltransferase family.</text>
</comment>
<dbReference type="GO" id="GO:0002055">
    <property type="term" value="F:adenine binding"/>
    <property type="evidence" value="ECO:0007669"/>
    <property type="project" value="TreeGrafter"/>
</dbReference>
<dbReference type="EMBL" id="DVLF01000183">
    <property type="protein sequence ID" value="HIT50543.1"/>
    <property type="molecule type" value="Genomic_DNA"/>
</dbReference>
<dbReference type="GO" id="GO:0006168">
    <property type="term" value="P:adenine salvage"/>
    <property type="evidence" value="ECO:0007669"/>
    <property type="project" value="InterPro"/>
</dbReference>
<evidence type="ECO:0000256" key="9">
    <source>
        <dbReference type="ARBA" id="ARBA00022676"/>
    </source>
</evidence>
<evidence type="ECO:0000256" key="2">
    <source>
        <dbReference type="ARBA" id="ARBA00003968"/>
    </source>
</evidence>
<keyword evidence="9 12" id="KW-0328">Glycosyltransferase</keyword>
<comment type="pathway">
    <text evidence="4 12">Purine metabolism; AMP biosynthesis via salvage pathway; AMP from adenine: step 1/1.</text>
</comment>
<dbReference type="GO" id="GO:0044209">
    <property type="term" value="P:AMP salvage"/>
    <property type="evidence" value="ECO:0007669"/>
    <property type="project" value="UniProtKB-UniRule"/>
</dbReference>
<dbReference type="NCBIfam" id="NF002634">
    <property type="entry name" value="PRK02304.1-3"/>
    <property type="match status" value="1"/>
</dbReference>
<comment type="function">
    <text evidence="2 12">Catalyzes a salvage reaction resulting in the formation of AMP, that is energically less costly than de novo synthesis.</text>
</comment>
<reference evidence="14" key="2">
    <citation type="journal article" date="2021" name="PeerJ">
        <title>Extensive microbial diversity within the chicken gut microbiome revealed by metagenomics and culture.</title>
        <authorList>
            <person name="Gilroy R."/>
            <person name="Ravi A."/>
            <person name="Getino M."/>
            <person name="Pursley I."/>
            <person name="Horton D.L."/>
            <person name="Alikhan N.F."/>
            <person name="Baker D."/>
            <person name="Gharbi K."/>
            <person name="Hall N."/>
            <person name="Watson M."/>
            <person name="Adriaenssens E.M."/>
            <person name="Foster-Nyarko E."/>
            <person name="Jarju S."/>
            <person name="Secka A."/>
            <person name="Antonio M."/>
            <person name="Oren A."/>
            <person name="Chaudhuri R.R."/>
            <person name="La Ragione R."/>
            <person name="Hildebrand F."/>
            <person name="Pallen M.J."/>
        </authorList>
    </citation>
    <scope>NUCLEOTIDE SEQUENCE</scope>
    <source>
        <strain evidence="14">ChiW17-6978</strain>
    </source>
</reference>
<dbReference type="GO" id="GO:0006166">
    <property type="term" value="P:purine ribonucleoside salvage"/>
    <property type="evidence" value="ECO:0007669"/>
    <property type="project" value="UniProtKB-UniRule"/>
</dbReference>
<dbReference type="GO" id="GO:0005737">
    <property type="term" value="C:cytoplasm"/>
    <property type="evidence" value="ECO:0007669"/>
    <property type="project" value="UniProtKB-SubCell"/>
</dbReference>
<dbReference type="Proteomes" id="UP000886758">
    <property type="component" value="Unassembled WGS sequence"/>
</dbReference>
<feature type="domain" description="Phosphoribosyltransferase" evidence="13">
    <location>
        <begin position="46"/>
        <end position="151"/>
    </location>
</feature>
<dbReference type="PANTHER" id="PTHR32315">
    <property type="entry name" value="ADENINE PHOSPHORIBOSYLTRANSFERASE"/>
    <property type="match status" value="1"/>
</dbReference>
<evidence type="ECO:0000256" key="10">
    <source>
        <dbReference type="ARBA" id="ARBA00022679"/>
    </source>
</evidence>
<evidence type="ECO:0000313" key="15">
    <source>
        <dbReference type="Proteomes" id="UP000886758"/>
    </source>
</evidence>
<evidence type="ECO:0000256" key="8">
    <source>
        <dbReference type="ARBA" id="ARBA00022490"/>
    </source>
</evidence>
<evidence type="ECO:0000256" key="6">
    <source>
        <dbReference type="ARBA" id="ARBA00011738"/>
    </source>
</evidence>
<comment type="catalytic activity">
    <reaction evidence="1 12">
        <text>AMP + diphosphate = 5-phospho-alpha-D-ribose 1-diphosphate + adenine</text>
        <dbReference type="Rhea" id="RHEA:16609"/>
        <dbReference type="ChEBI" id="CHEBI:16708"/>
        <dbReference type="ChEBI" id="CHEBI:33019"/>
        <dbReference type="ChEBI" id="CHEBI:58017"/>
        <dbReference type="ChEBI" id="CHEBI:456215"/>
        <dbReference type="EC" id="2.4.2.7"/>
    </reaction>
</comment>
<evidence type="ECO:0000256" key="1">
    <source>
        <dbReference type="ARBA" id="ARBA00000868"/>
    </source>
</evidence>
<dbReference type="GO" id="GO:0003999">
    <property type="term" value="F:adenine phosphoribosyltransferase activity"/>
    <property type="evidence" value="ECO:0007669"/>
    <property type="project" value="UniProtKB-UniRule"/>
</dbReference>
<dbReference type="Pfam" id="PF00156">
    <property type="entry name" value="Pribosyltran"/>
    <property type="match status" value="1"/>
</dbReference>
<dbReference type="InterPro" id="IPR005764">
    <property type="entry name" value="Ade_phspho_trans"/>
</dbReference>
<dbReference type="NCBIfam" id="NF002636">
    <property type="entry name" value="PRK02304.1-5"/>
    <property type="match status" value="1"/>
</dbReference>
<dbReference type="CDD" id="cd06223">
    <property type="entry name" value="PRTases_typeI"/>
    <property type="match status" value="1"/>
</dbReference>
<dbReference type="SUPFAM" id="SSF53271">
    <property type="entry name" value="PRTase-like"/>
    <property type="match status" value="1"/>
</dbReference>
<comment type="subunit">
    <text evidence="6 12">Homodimer.</text>
</comment>
<dbReference type="InterPro" id="IPR029057">
    <property type="entry name" value="PRTase-like"/>
</dbReference>